<feature type="domain" description="DDH" evidence="1">
    <location>
        <begin position="29"/>
        <end position="142"/>
    </location>
</feature>
<proteinExistence type="predicted"/>
<dbReference type="Pfam" id="PF01368">
    <property type="entry name" value="DHH"/>
    <property type="match status" value="1"/>
</dbReference>
<dbReference type="InterPro" id="IPR003156">
    <property type="entry name" value="DHHA1_dom"/>
</dbReference>
<dbReference type="RefSeq" id="WP_393971837.1">
    <property type="nucleotide sequence ID" value="NZ_CP133772.1"/>
</dbReference>
<keyword evidence="4" id="KW-1185">Reference proteome</keyword>
<dbReference type="PANTHER" id="PTHR30255">
    <property type="entry name" value="SINGLE-STRANDED-DNA-SPECIFIC EXONUCLEASE RECJ"/>
    <property type="match status" value="1"/>
</dbReference>
<reference evidence="3 4" key="1">
    <citation type="submission" date="2023-09" db="EMBL/GenBank/DDBJ databases">
        <authorList>
            <person name="Golyshina O.V."/>
            <person name="Lunev E.A."/>
            <person name="Bargiela R."/>
            <person name="Gaines M.C."/>
            <person name="Daum B."/>
            <person name="Bale N.J."/>
            <person name="Koenen M."/>
            <person name="Sinninghe Damst J.S."/>
            <person name="Yakimov M."/>
            <person name="Golyshin P.N."/>
        </authorList>
    </citation>
    <scope>NUCLEOTIDE SEQUENCE [LARGE SCALE GENOMIC DNA]</scope>
    <source>
        <strain evidence="3 4">M1</strain>
    </source>
</reference>
<dbReference type="Gene3D" id="3.90.1640.30">
    <property type="match status" value="1"/>
</dbReference>
<organism evidence="3 4">
    <name type="scientific">Oxyplasma meridianum</name>
    <dbReference type="NCBI Taxonomy" id="3073602"/>
    <lineage>
        <taxon>Archaea</taxon>
        <taxon>Methanobacteriati</taxon>
        <taxon>Thermoplasmatota</taxon>
        <taxon>Thermoplasmata</taxon>
        <taxon>Thermoplasmatales</taxon>
        <taxon>Thermoplasmataceae</taxon>
        <taxon>Oxyplasma</taxon>
    </lineage>
</organism>
<dbReference type="EMBL" id="CP133772">
    <property type="protein sequence ID" value="WYX99878.1"/>
    <property type="molecule type" value="Genomic_DNA"/>
</dbReference>
<gene>
    <name evidence="3" type="ORF">OXIME_000423</name>
</gene>
<evidence type="ECO:0000313" key="4">
    <source>
        <dbReference type="Proteomes" id="UP001451606"/>
    </source>
</evidence>
<dbReference type="Pfam" id="PF02272">
    <property type="entry name" value="DHHA1"/>
    <property type="match status" value="1"/>
</dbReference>
<dbReference type="SUPFAM" id="SSF64182">
    <property type="entry name" value="DHH phosphoesterases"/>
    <property type="match status" value="1"/>
</dbReference>
<dbReference type="PANTHER" id="PTHR30255:SF2">
    <property type="entry name" value="SINGLE-STRANDED-DNA-SPECIFIC EXONUCLEASE RECJ"/>
    <property type="match status" value="1"/>
</dbReference>
<feature type="domain" description="DHHA1" evidence="2">
    <location>
        <begin position="350"/>
        <end position="440"/>
    </location>
</feature>
<dbReference type="Gene3D" id="3.10.310.30">
    <property type="match status" value="1"/>
</dbReference>
<dbReference type="GO" id="GO:0003676">
    <property type="term" value="F:nucleic acid binding"/>
    <property type="evidence" value="ECO:0007669"/>
    <property type="project" value="InterPro"/>
</dbReference>
<evidence type="ECO:0000313" key="3">
    <source>
        <dbReference type="EMBL" id="WYX99878.1"/>
    </source>
</evidence>
<dbReference type="GeneID" id="95967148"/>
<dbReference type="InterPro" id="IPR001667">
    <property type="entry name" value="DDH_dom"/>
</dbReference>
<dbReference type="InterPro" id="IPR051673">
    <property type="entry name" value="SSDNA_exonuclease_RecJ"/>
</dbReference>
<dbReference type="AlphaFoldDB" id="A0AAX4NF14"/>
<dbReference type="KEGG" id="omr:OXIME_000423"/>
<evidence type="ECO:0000259" key="1">
    <source>
        <dbReference type="Pfam" id="PF01368"/>
    </source>
</evidence>
<accession>A0AAX4NF14</accession>
<dbReference type="InterPro" id="IPR038763">
    <property type="entry name" value="DHH_sf"/>
</dbReference>
<protein>
    <submittedName>
        <fullName evidence="3">DHH family phosphoesterase</fullName>
    </submittedName>
</protein>
<evidence type="ECO:0000259" key="2">
    <source>
        <dbReference type="Pfam" id="PF02272"/>
    </source>
</evidence>
<sequence>MIMLKDIIEKEFYDGLKNGARQILNEDYVRVLAHYDGDGTSSAIILTNALKRKGIKFNLGYIKALDGDSFRKRIEEDDITTIVVDAGSDQVQYVPEYEKIIVLDHHFFNHTTIKGLNINARDYHVDGTREACGATMAFLMALAIDEANADLFPFFVAGAIADKQDIGGFHGLNRKLVETYGNKSHVFRGINLEGGNLIDSITYSTDPFFDDLTGKPENVEKFLSGINIPGNRTLQELGEDQMRRLAVNLSLKLLEQGVGTEALKYLESDIMSFDGMEFSSKELSNIIDGNGKVGWNSIPVQFFLGDQTVRDEMIKNWKVFKTKLIDYVYRTNKELFEESHLRYFYAPESEMAGAISGTLMLYLARQNKPLIGFNVGNGDTKVSSRGTRRMVKHGLNLSLVMKEAGKEVGGSGGGHDIAAGAVIPRGKEKQFLEIANNIVAGQIKILN</sequence>
<name>A0AAX4NF14_9ARCH</name>
<dbReference type="Proteomes" id="UP001451606">
    <property type="component" value="Chromosome"/>
</dbReference>
<dbReference type="GO" id="GO:0004527">
    <property type="term" value="F:exonuclease activity"/>
    <property type="evidence" value="ECO:0007669"/>
    <property type="project" value="UniProtKB-KW"/>
</dbReference>